<dbReference type="InterPro" id="IPR011992">
    <property type="entry name" value="EF-hand-dom_pair"/>
</dbReference>
<dbReference type="GO" id="GO:0005737">
    <property type="term" value="C:cytoplasm"/>
    <property type="evidence" value="ECO:0007669"/>
    <property type="project" value="UniProtKB-ARBA"/>
</dbReference>
<dbReference type="PROSITE" id="PS00018">
    <property type="entry name" value="EF_HAND_1"/>
    <property type="match status" value="4"/>
</dbReference>
<organism evidence="6 7">
    <name type="scientific">Erythranthe guttata</name>
    <name type="common">Yellow monkey flower</name>
    <name type="synonym">Mimulus guttatus</name>
    <dbReference type="NCBI Taxonomy" id="4155"/>
    <lineage>
        <taxon>Eukaryota</taxon>
        <taxon>Viridiplantae</taxon>
        <taxon>Streptophyta</taxon>
        <taxon>Embryophyta</taxon>
        <taxon>Tracheophyta</taxon>
        <taxon>Spermatophyta</taxon>
        <taxon>Magnoliopsida</taxon>
        <taxon>eudicotyledons</taxon>
        <taxon>Gunneridae</taxon>
        <taxon>Pentapetalae</taxon>
        <taxon>asterids</taxon>
        <taxon>lamiids</taxon>
        <taxon>Lamiales</taxon>
        <taxon>Phrymaceae</taxon>
        <taxon>Erythranthe</taxon>
    </lineage>
</organism>
<evidence type="ECO:0000256" key="1">
    <source>
        <dbReference type="ARBA" id="ARBA00003291"/>
    </source>
</evidence>
<proteinExistence type="predicted"/>
<dbReference type="FunFam" id="1.10.238.10:FF:000089">
    <property type="entry name" value="calmodulin-like protein 3"/>
    <property type="match status" value="1"/>
</dbReference>
<comment type="function">
    <text evidence="1">Potential calcium sensor.</text>
</comment>
<dbReference type="AlphaFoldDB" id="A0A022PTT1"/>
<dbReference type="SUPFAM" id="SSF47473">
    <property type="entry name" value="EF-hand"/>
    <property type="match status" value="1"/>
</dbReference>
<evidence type="ECO:0000256" key="2">
    <source>
        <dbReference type="ARBA" id="ARBA00022723"/>
    </source>
</evidence>
<dbReference type="GO" id="GO:0005509">
    <property type="term" value="F:calcium ion binding"/>
    <property type="evidence" value="ECO:0007669"/>
    <property type="project" value="InterPro"/>
</dbReference>
<dbReference type="InterPro" id="IPR039647">
    <property type="entry name" value="EF_hand_pair_protein_CML-like"/>
</dbReference>
<dbReference type="OrthoDB" id="26525at2759"/>
<dbReference type="FunFam" id="1.10.238.10:FF:000275">
    <property type="entry name" value="Probable calcium-binding protein CML27"/>
    <property type="match status" value="1"/>
</dbReference>
<accession>A0A022PTT1</accession>
<dbReference type="EMBL" id="KI632366">
    <property type="protein sequence ID" value="EYU17655.1"/>
    <property type="molecule type" value="Genomic_DNA"/>
</dbReference>
<keyword evidence="4" id="KW-0106">Calcium</keyword>
<keyword evidence="2" id="KW-0479">Metal-binding</keyword>
<reference evidence="6 7" key="1">
    <citation type="journal article" date="2013" name="Proc. Natl. Acad. Sci. U.S.A.">
        <title>Fine-scale variation in meiotic recombination in Mimulus inferred from population shotgun sequencing.</title>
        <authorList>
            <person name="Hellsten U."/>
            <person name="Wright K.M."/>
            <person name="Jenkins J."/>
            <person name="Shu S."/>
            <person name="Yuan Y."/>
            <person name="Wessler S.R."/>
            <person name="Schmutz J."/>
            <person name="Willis J.H."/>
            <person name="Rokhsar D.S."/>
        </authorList>
    </citation>
    <scope>NUCLEOTIDE SEQUENCE [LARGE SCALE GENOMIC DNA]</scope>
    <source>
        <strain evidence="7">cv. DUN x IM62</strain>
    </source>
</reference>
<evidence type="ECO:0000256" key="4">
    <source>
        <dbReference type="ARBA" id="ARBA00022837"/>
    </source>
</evidence>
<dbReference type="PhylomeDB" id="A0A022PTT1"/>
<evidence type="ECO:0000259" key="5">
    <source>
        <dbReference type="PROSITE" id="PS50222"/>
    </source>
</evidence>
<dbReference type="CDD" id="cd00051">
    <property type="entry name" value="EFh"/>
    <property type="match status" value="1"/>
</dbReference>
<evidence type="ECO:0000313" key="6">
    <source>
        <dbReference type="EMBL" id="EYU17655.1"/>
    </source>
</evidence>
<feature type="domain" description="EF-hand" evidence="5">
    <location>
        <begin position="52"/>
        <end position="87"/>
    </location>
</feature>
<evidence type="ECO:0000313" key="7">
    <source>
        <dbReference type="Proteomes" id="UP000030748"/>
    </source>
</evidence>
<dbReference type="Pfam" id="PF13499">
    <property type="entry name" value="EF-hand_7"/>
    <property type="match status" value="2"/>
</dbReference>
<protein>
    <recommendedName>
        <fullName evidence="5">EF-hand domain-containing protein</fullName>
    </recommendedName>
</protein>
<dbReference type="Gene3D" id="1.10.238.10">
    <property type="entry name" value="EF-hand"/>
    <property type="match status" value="2"/>
</dbReference>
<dbReference type="InterPro" id="IPR018247">
    <property type="entry name" value="EF_Hand_1_Ca_BS"/>
</dbReference>
<keyword evidence="7" id="KW-1185">Reference proteome</keyword>
<dbReference type="OMA" id="CRIAAHF"/>
<sequence>MATNAAANPQASMYLQDMDEVRKVFQRFDTNGDGKISSDELGGVLNALGSGTSADEVARMMEEIDTDKDGHINLQEFAAFCSGDSDPYNSAEKELREAFQLYDQDHNGKISAAELHQILTRLGEHCSEQDCAGMIRTVDSDGDGFVSFDEFRKMMTKTDGTANGGNAN</sequence>
<dbReference type="KEGG" id="egt:105950583"/>
<dbReference type="STRING" id="4155.A0A022PTT1"/>
<dbReference type="Proteomes" id="UP000030748">
    <property type="component" value="Unassembled WGS sequence"/>
</dbReference>
<dbReference type="SMART" id="SM00054">
    <property type="entry name" value="EFh"/>
    <property type="match status" value="4"/>
</dbReference>
<evidence type="ECO:0000256" key="3">
    <source>
        <dbReference type="ARBA" id="ARBA00022737"/>
    </source>
</evidence>
<dbReference type="PANTHER" id="PTHR10891">
    <property type="entry name" value="EF-HAND CALCIUM-BINDING DOMAIN CONTAINING PROTEIN"/>
    <property type="match status" value="1"/>
</dbReference>
<dbReference type="PROSITE" id="PS50222">
    <property type="entry name" value="EF_HAND_2"/>
    <property type="match status" value="4"/>
</dbReference>
<dbReference type="InterPro" id="IPR002048">
    <property type="entry name" value="EF_hand_dom"/>
</dbReference>
<feature type="domain" description="EF-hand" evidence="5">
    <location>
        <begin position="126"/>
        <end position="161"/>
    </location>
</feature>
<keyword evidence="3" id="KW-0677">Repeat</keyword>
<dbReference type="eggNOG" id="KOG0027">
    <property type="taxonomic scope" value="Eukaryota"/>
</dbReference>
<gene>
    <name evidence="6" type="ORF">MIMGU_mgv1a015081mg</name>
</gene>
<name>A0A022PTT1_ERYGU</name>
<feature type="domain" description="EF-hand" evidence="5">
    <location>
        <begin position="16"/>
        <end position="51"/>
    </location>
</feature>
<feature type="domain" description="EF-hand" evidence="5">
    <location>
        <begin position="90"/>
        <end position="125"/>
    </location>
</feature>